<dbReference type="CDD" id="cd03801">
    <property type="entry name" value="GT4_PimA-like"/>
    <property type="match status" value="1"/>
</dbReference>
<evidence type="ECO:0000259" key="1">
    <source>
        <dbReference type="Pfam" id="PF00534"/>
    </source>
</evidence>
<dbReference type="Proteomes" id="UP000231436">
    <property type="component" value="Unassembled WGS sequence"/>
</dbReference>
<dbReference type="Gene3D" id="3.40.50.2000">
    <property type="entry name" value="Glycogen Phosphorylase B"/>
    <property type="match status" value="2"/>
</dbReference>
<feature type="domain" description="Glycosyltransferase subfamily 4-like N-terminal" evidence="2">
    <location>
        <begin position="18"/>
        <end position="165"/>
    </location>
</feature>
<dbReference type="Pfam" id="PF00534">
    <property type="entry name" value="Glycos_transf_1"/>
    <property type="match status" value="1"/>
</dbReference>
<dbReference type="InterPro" id="IPR001296">
    <property type="entry name" value="Glyco_trans_1"/>
</dbReference>
<dbReference type="EMBL" id="PFEU01000018">
    <property type="protein sequence ID" value="PJE76483.1"/>
    <property type="molecule type" value="Genomic_DNA"/>
</dbReference>
<dbReference type="Pfam" id="PF13579">
    <property type="entry name" value="Glyco_trans_4_4"/>
    <property type="match status" value="1"/>
</dbReference>
<dbReference type="InterPro" id="IPR050194">
    <property type="entry name" value="Glycosyltransferase_grp1"/>
</dbReference>
<organism evidence="3 4">
    <name type="scientific">Candidatus Uhrbacteria bacterium CG10_big_fil_rev_8_21_14_0_10_48_16</name>
    <dbReference type="NCBI Taxonomy" id="1975038"/>
    <lineage>
        <taxon>Bacteria</taxon>
        <taxon>Candidatus Uhriibacteriota</taxon>
    </lineage>
</organism>
<dbReference type="InterPro" id="IPR028098">
    <property type="entry name" value="Glyco_trans_4-like_N"/>
</dbReference>
<gene>
    <name evidence="3" type="ORF">COV05_03895</name>
</gene>
<evidence type="ECO:0008006" key="5">
    <source>
        <dbReference type="Google" id="ProtNLM"/>
    </source>
</evidence>
<dbReference type="GO" id="GO:0016757">
    <property type="term" value="F:glycosyltransferase activity"/>
    <property type="evidence" value="ECO:0007669"/>
    <property type="project" value="InterPro"/>
</dbReference>
<dbReference type="PANTHER" id="PTHR45947">
    <property type="entry name" value="SULFOQUINOVOSYL TRANSFERASE SQD2"/>
    <property type="match status" value="1"/>
</dbReference>
<evidence type="ECO:0000313" key="4">
    <source>
        <dbReference type="Proteomes" id="UP000231436"/>
    </source>
</evidence>
<dbReference type="PANTHER" id="PTHR45947:SF14">
    <property type="entry name" value="SLL1723 PROTEIN"/>
    <property type="match status" value="1"/>
</dbReference>
<sequence length="364" mass="40751">MNGKKILLVTPDFPPKEGGVARYLKAVANHLQDRIEVLTDPNPLWNTFDPTAGYPIYRAPLLSTWMWPRWLKTVQYLWKYRARYDMILTSHVLPIGSAAWIAKMFTRVPYVVFVHGMDVRLAQSSARKLNLSRKVLNGAHLVVANSQALAREVAQIYGVKEVLVVYPCVNEIVAPVQEKTDVETFQLLTVSRLVERKGHAHVLNALAHLKGTGELRAFTYHIVGTGPMEETLRSMVETLGIGEQVIFHGAVTDQERTTLYAQSDVFVEPVSKDPIDKEGFGLVFIEAGQQGLPSISTSIEGVDEAVIHGETGILLQNDSEQELANAILALYRDTELRTAFSQQAREHAKQFLCQTQMSKLDPYL</sequence>
<reference evidence="4" key="1">
    <citation type="submission" date="2017-09" db="EMBL/GenBank/DDBJ databases">
        <title>Depth-based differentiation of microbial function through sediment-hosted aquifers and enrichment of novel symbionts in the deep terrestrial subsurface.</title>
        <authorList>
            <person name="Probst A.J."/>
            <person name="Ladd B."/>
            <person name="Jarett J.K."/>
            <person name="Geller-Mcgrath D.E."/>
            <person name="Sieber C.M.K."/>
            <person name="Emerson J.B."/>
            <person name="Anantharaman K."/>
            <person name="Thomas B.C."/>
            <person name="Malmstrom R."/>
            <person name="Stieglmeier M."/>
            <person name="Klingl A."/>
            <person name="Woyke T."/>
            <person name="Ryan C.M."/>
            <person name="Banfield J.F."/>
        </authorList>
    </citation>
    <scope>NUCLEOTIDE SEQUENCE [LARGE SCALE GENOMIC DNA]</scope>
</reference>
<proteinExistence type="predicted"/>
<protein>
    <recommendedName>
        <fullName evidence="5">Glycosyltransferase family 4 protein</fullName>
    </recommendedName>
</protein>
<dbReference type="SUPFAM" id="SSF53756">
    <property type="entry name" value="UDP-Glycosyltransferase/glycogen phosphorylase"/>
    <property type="match status" value="1"/>
</dbReference>
<name>A0A2M8LGA7_9BACT</name>
<accession>A0A2M8LGA7</accession>
<comment type="caution">
    <text evidence="3">The sequence shown here is derived from an EMBL/GenBank/DDBJ whole genome shotgun (WGS) entry which is preliminary data.</text>
</comment>
<dbReference type="AlphaFoldDB" id="A0A2M8LGA7"/>
<evidence type="ECO:0000259" key="2">
    <source>
        <dbReference type="Pfam" id="PF13579"/>
    </source>
</evidence>
<evidence type="ECO:0000313" key="3">
    <source>
        <dbReference type="EMBL" id="PJE76483.1"/>
    </source>
</evidence>
<feature type="domain" description="Glycosyl transferase family 1" evidence="1">
    <location>
        <begin position="178"/>
        <end position="346"/>
    </location>
</feature>